<dbReference type="Gene3D" id="2.60.40.1080">
    <property type="match status" value="1"/>
</dbReference>
<feature type="chain" id="PRO_5002487663" description="SLH domain-containing protein" evidence="2">
    <location>
        <begin position="31"/>
        <end position="846"/>
    </location>
</feature>
<protein>
    <recommendedName>
        <fullName evidence="3">SLH domain-containing protein</fullName>
    </recommendedName>
</protein>
<dbReference type="AlphaFoldDB" id="A0A0F5I5Y5"/>
<evidence type="ECO:0000256" key="1">
    <source>
        <dbReference type="ARBA" id="ARBA00022729"/>
    </source>
</evidence>
<feature type="signal peptide" evidence="2">
    <location>
        <begin position="1"/>
        <end position="30"/>
    </location>
</feature>
<dbReference type="STRING" id="1221996.QY95_01024"/>
<dbReference type="PROSITE" id="PS51272">
    <property type="entry name" value="SLH"/>
    <property type="match status" value="1"/>
</dbReference>
<dbReference type="Pfam" id="PF00395">
    <property type="entry name" value="SLH"/>
    <property type="match status" value="2"/>
</dbReference>
<dbReference type="PROSITE" id="PS51318">
    <property type="entry name" value="TAT"/>
    <property type="match status" value="1"/>
</dbReference>
<dbReference type="InterPro" id="IPR006311">
    <property type="entry name" value="TAT_signal"/>
</dbReference>
<evidence type="ECO:0000259" key="3">
    <source>
        <dbReference type="PROSITE" id="PS51272"/>
    </source>
</evidence>
<accession>A0A0F5I5Y5</accession>
<evidence type="ECO:0000313" key="5">
    <source>
        <dbReference type="Proteomes" id="UP000031563"/>
    </source>
</evidence>
<evidence type="ECO:0000313" key="4">
    <source>
        <dbReference type="EMBL" id="KKB40961.1"/>
    </source>
</evidence>
<keyword evidence="1 2" id="KW-0732">Signal</keyword>
<sequence length="846" mass="90189">MAYQPKSYRKFVATAATATLVATAVSPAAAAPTNAAAPFTDVSERYKEAVDYVVNNNLAVGITETQFGTQESIKRVDAAIMIARALDLDIANAPDSGFTDVPERGKKYVDALKEAGIVSGKTATTFGAADNITRGEMALILAKGYELTGEADHDFTDVSSRYAEAVEALVANGITQGKTATQYGTQDPIKRGEFAIFLYKVETLEAPTPEVTAVEATGPRTLEITGADLDHFGKENISVSDNTVEAISTNGDGTKAFVRVANNFVPGQETTVEITIDEETQEFTFTYEFAADSVAVENGTFDDDTPEQQVSLLINNQQVDYDYLAANGYDVEFQAFDEDGVNVTEEVFADNTTGELETGFDVTDGPLEYQVQATVTKGGTILVSENATIRIVNLDSAASSIDDQEFLNSKGFVQTSGTLVAGETVELEELTVALGSDKLKVESGFKQASSNPAAVSVNGDTLTAEAPGNATITITYGQLTKEVSFKVVAQERELAKVKPEISPVKLLTNGERAVKVQLTDQYGDPVPNTSELEGNITAPTKLIDTHSIQITDSKKGEAELTLNTTEEVGKGSVYFRNDDDEVLGTLAFETSKVVNTAKHVLEITDNSDSDDLTLNIDDEEDRSVVLELARYTSQNVRNGVVHTDDYKVRVTGNAVTTGKEGTELTVTAAEEGTADIAIYDNQDKFLTKVTVRVNDNSPRIAKVNWVNPGTVNYEDEIINYLDVLEVTESATSADVVKGITTSPATAGPVRITDDAVLFVDADADGTLDANEDELGTVYVKSSSDSNFTVAAGTLATAEEYTTAAGDEGTLIFTIVDQNKDGEDEIVASTSVTVDVPGTPAGNDTPQ</sequence>
<name>A0A0F5I5Y5_BACTR</name>
<proteinExistence type="predicted"/>
<reference evidence="4" key="1">
    <citation type="submission" date="2015-02" db="EMBL/GenBank/DDBJ databases">
        <title>Genome Assembly of Bacillaceae bacterium MTCC 8252.</title>
        <authorList>
            <person name="Verma A."/>
            <person name="Khatri I."/>
            <person name="Mual P."/>
            <person name="Subramanian S."/>
            <person name="Krishnamurthi S."/>
        </authorList>
    </citation>
    <scope>NUCLEOTIDE SEQUENCE [LARGE SCALE GENOMIC DNA]</scope>
    <source>
        <strain evidence="4">MTCC 8252</strain>
    </source>
</reference>
<keyword evidence="5" id="KW-1185">Reference proteome</keyword>
<dbReference type="Proteomes" id="UP000031563">
    <property type="component" value="Unassembled WGS sequence"/>
</dbReference>
<evidence type="ECO:0000256" key="2">
    <source>
        <dbReference type="SAM" id="SignalP"/>
    </source>
</evidence>
<gene>
    <name evidence="4" type="ORF">QY95_01024</name>
</gene>
<dbReference type="InterPro" id="IPR001119">
    <property type="entry name" value="SLH_dom"/>
</dbReference>
<feature type="domain" description="SLH" evidence="3">
    <location>
        <begin position="92"/>
        <end position="155"/>
    </location>
</feature>
<comment type="caution">
    <text evidence="4">The sequence shown here is derived from an EMBL/GenBank/DDBJ whole genome shotgun (WGS) entry which is preliminary data.</text>
</comment>
<dbReference type="EMBL" id="JWIR02000025">
    <property type="protein sequence ID" value="KKB40961.1"/>
    <property type="molecule type" value="Genomic_DNA"/>
</dbReference>
<dbReference type="RefSeq" id="WP_040047394.1">
    <property type="nucleotide sequence ID" value="NZ_JWIR02000025.1"/>
</dbReference>
<organism evidence="4 5">
    <name type="scientific">Bacillus thermotolerans</name>
    <name type="common">Quasibacillus thermotolerans</name>
    <dbReference type="NCBI Taxonomy" id="1221996"/>
    <lineage>
        <taxon>Bacteria</taxon>
        <taxon>Bacillati</taxon>
        <taxon>Bacillota</taxon>
        <taxon>Bacilli</taxon>
        <taxon>Bacillales</taxon>
        <taxon>Bacillaceae</taxon>
        <taxon>Bacillus</taxon>
    </lineage>
</organism>